<dbReference type="Proteomes" id="UP000271603">
    <property type="component" value="Chromosome"/>
</dbReference>
<evidence type="ECO:0000256" key="2">
    <source>
        <dbReference type="ARBA" id="ARBA00022723"/>
    </source>
</evidence>
<evidence type="ECO:0000256" key="5">
    <source>
        <dbReference type="ARBA" id="ARBA00023014"/>
    </source>
</evidence>
<keyword evidence="6" id="KW-0963">Cytoplasm</keyword>
<evidence type="ECO:0000256" key="3">
    <source>
        <dbReference type="ARBA" id="ARBA00022737"/>
    </source>
</evidence>
<feature type="domain" description="4Fe-4S ferredoxin-type" evidence="7">
    <location>
        <begin position="131"/>
        <end position="160"/>
    </location>
</feature>
<dbReference type="InterPro" id="IPR017900">
    <property type="entry name" value="4Fe4S_Fe_S_CS"/>
</dbReference>
<dbReference type="PANTHER" id="PTHR43687">
    <property type="entry name" value="ADENYLYLSULFATE REDUCTASE, BETA SUBUNIT"/>
    <property type="match status" value="1"/>
</dbReference>
<dbReference type="PROSITE" id="PS51379">
    <property type="entry name" value="4FE4S_FER_2"/>
    <property type="match status" value="2"/>
</dbReference>
<dbReference type="InterPro" id="IPR017896">
    <property type="entry name" value="4Fe4S_Fe-S-bd"/>
</dbReference>
<feature type="binding site" evidence="6">
    <location>
        <position position="78"/>
    </location>
    <ligand>
        <name>[4Fe-4S] cluster</name>
        <dbReference type="ChEBI" id="CHEBI:49883"/>
        <label>2</label>
    </ligand>
</feature>
<evidence type="ECO:0000256" key="4">
    <source>
        <dbReference type="ARBA" id="ARBA00023004"/>
    </source>
</evidence>
<dbReference type="InterPro" id="IPR004496">
    <property type="entry name" value="NapF"/>
</dbReference>
<feature type="binding site" evidence="6">
    <location>
        <position position="150"/>
    </location>
    <ligand>
        <name>[4Fe-4S] cluster</name>
        <dbReference type="ChEBI" id="CHEBI:49883"/>
        <label>3</label>
    </ligand>
</feature>
<evidence type="ECO:0000256" key="6">
    <source>
        <dbReference type="HAMAP-Rule" id="MF_02201"/>
    </source>
</evidence>
<dbReference type="Gene3D" id="3.30.70.20">
    <property type="match status" value="2"/>
</dbReference>
<comment type="function">
    <text evidence="6">Could be involved in the maturation of NapA, the catalytic subunit of the periplasmic nitrate reductase, before its export into the periplasm.</text>
</comment>
<feature type="binding site" evidence="6">
    <location>
        <position position="71"/>
    </location>
    <ligand>
        <name>[4Fe-4S] cluster</name>
        <dbReference type="ChEBI" id="CHEBI:49883"/>
        <label>2</label>
    </ligand>
</feature>
<feature type="binding site" evidence="6">
    <location>
        <position position="140"/>
    </location>
    <ligand>
        <name>[4Fe-4S] cluster</name>
        <dbReference type="ChEBI" id="CHEBI:49883"/>
        <label>3</label>
    </ligand>
</feature>
<dbReference type="AlphaFoldDB" id="A0A3S4FQ40"/>
<feature type="binding site" evidence="6">
    <location>
        <position position="68"/>
    </location>
    <ligand>
        <name>[4Fe-4S] cluster</name>
        <dbReference type="ChEBI" id="CHEBI:49883"/>
        <label>2</label>
    </ligand>
</feature>
<feature type="binding site" evidence="6">
    <location>
        <position position="143"/>
    </location>
    <ligand>
        <name>[4Fe-4S] cluster</name>
        <dbReference type="ChEBI" id="CHEBI:49883"/>
        <label>3</label>
    </ligand>
</feature>
<dbReference type="PROSITE" id="PS00198">
    <property type="entry name" value="4FE4S_FER_1"/>
    <property type="match status" value="1"/>
</dbReference>
<dbReference type="CDD" id="cd10564">
    <property type="entry name" value="NapF_like"/>
    <property type="match status" value="1"/>
</dbReference>
<evidence type="ECO:0000313" key="8">
    <source>
        <dbReference type="EMBL" id="VEA69288.1"/>
    </source>
</evidence>
<dbReference type="SUPFAM" id="SSF54862">
    <property type="entry name" value="4Fe-4S ferredoxins"/>
    <property type="match status" value="1"/>
</dbReference>
<dbReference type="GO" id="GO:0046872">
    <property type="term" value="F:metal ion binding"/>
    <property type="evidence" value="ECO:0007669"/>
    <property type="project" value="UniProtKB-KW"/>
</dbReference>
<name>A0A3S4FQ40_SERRU</name>
<accession>A0A3S4FQ40</accession>
<keyword evidence="2 6" id="KW-0479">Metal-binding</keyword>
<feature type="binding site" evidence="6">
    <location>
        <position position="42"/>
    </location>
    <ligand>
        <name>[4Fe-4S] cluster</name>
        <dbReference type="ChEBI" id="CHEBI:49883"/>
        <label>1</label>
    </ligand>
</feature>
<feature type="binding site" evidence="6">
    <location>
        <position position="146"/>
    </location>
    <ligand>
        <name>[4Fe-4S] cluster</name>
        <dbReference type="ChEBI" id="CHEBI:49883"/>
        <label>3</label>
    </ligand>
</feature>
<dbReference type="STRING" id="61652.AXX16_1799"/>
<comment type="cofactor">
    <cofactor evidence="6">
        <name>[4Fe-4S] cluster</name>
        <dbReference type="ChEBI" id="CHEBI:49883"/>
    </cofactor>
</comment>
<evidence type="ECO:0000313" key="9">
    <source>
        <dbReference type="Proteomes" id="UP000271603"/>
    </source>
</evidence>
<dbReference type="Pfam" id="PF12838">
    <property type="entry name" value="Fer4_7"/>
    <property type="match status" value="1"/>
</dbReference>
<dbReference type="EMBL" id="LR134155">
    <property type="protein sequence ID" value="VEA69288.1"/>
    <property type="molecule type" value="Genomic_DNA"/>
</dbReference>
<comment type="subunit">
    <text evidence="6">Interacts with the cytoplasmic NapA precursor.</text>
</comment>
<feature type="binding site" evidence="6">
    <location>
        <position position="36"/>
    </location>
    <ligand>
        <name>[4Fe-4S] cluster</name>
        <dbReference type="ChEBI" id="CHEBI:49883"/>
        <label>1</label>
    </ligand>
</feature>
<dbReference type="InterPro" id="IPR050572">
    <property type="entry name" value="Fe-S_Ferredoxin"/>
</dbReference>
<evidence type="ECO:0000256" key="1">
    <source>
        <dbReference type="ARBA" id="ARBA00022485"/>
    </source>
</evidence>
<sequence>MAGLSRRGLLSGQWRRPSNVQRPPWAREEAPFIAGCSRCHACIDACETGVLIAGSGGYPEIDFSRAECSFCRRCVDACEAGAFDAAAERPWRLQPVVSTRCLAQQGVECRSCQDSCDSGAIRFRPRLGGIAQPVLTAAACSGCGACVAPCPTGAMALTRSEHHE</sequence>
<dbReference type="HAMAP" id="MF_02201">
    <property type="entry name" value="NapF"/>
    <property type="match status" value="1"/>
</dbReference>
<dbReference type="PANTHER" id="PTHR43687:SF1">
    <property type="entry name" value="FERREDOXIN III"/>
    <property type="match status" value="1"/>
</dbReference>
<keyword evidence="4 6" id="KW-0408">Iron</keyword>
<feature type="binding site" evidence="6">
    <location>
        <position position="39"/>
    </location>
    <ligand>
        <name>[4Fe-4S] cluster</name>
        <dbReference type="ChEBI" id="CHEBI:49883"/>
        <label>1</label>
    </ligand>
</feature>
<feature type="binding site" evidence="6">
    <location>
        <position position="74"/>
    </location>
    <ligand>
        <name>[4Fe-4S] cluster</name>
        <dbReference type="ChEBI" id="CHEBI:49883"/>
        <label>2</label>
    </ligand>
</feature>
<keyword evidence="1 6" id="KW-0004">4Fe-4S</keyword>
<dbReference type="GO" id="GO:0051539">
    <property type="term" value="F:4 iron, 4 sulfur cluster binding"/>
    <property type="evidence" value="ECO:0007669"/>
    <property type="project" value="UniProtKB-UniRule"/>
</dbReference>
<dbReference type="NCBIfam" id="TIGR00402">
    <property type="entry name" value="napF"/>
    <property type="match status" value="1"/>
</dbReference>
<feature type="domain" description="4Fe-4S ferredoxin-type" evidence="7">
    <location>
        <begin position="57"/>
        <end position="88"/>
    </location>
</feature>
<evidence type="ECO:0000259" key="7">
    <source>
        <dbReference type="PROSITE" id="PS51379"/>
    </source>
</evidence>
<keyword evidence="3 6" id="KW-0677">Repeat</keyword>
<keyword evidence="5 6" id="KW-0411">Iron-sulfur</keyword>
<dbReference type="Pfam" id="PF13187">
    <property type="entry name" value="Fer4_9"/>
    <property type="match status" value="1"/>
</dbReference>
<comment type="subcellular location">
    <subcellularLocation>
        <location evidence="6">Cytoplasm</location>
    </subcellularLocation>
</comment>
<organism evidence="8 9">
    <name type="scientific">Serratia rubidaea</name>
    <name type="common">Serratia marinorubra</name>
    <dbReference type="NCBI Taxonomy" id="61652"/>
    <lineage>
        <taxon>Bacteria</taxon>
        <taxon>Pseudomonadati</taxon>
        <taxon>Pseudomonadota</taxon>
        <taxon>Gammaproteobacteria</taxon>
        <taxon>Enterobacterales</taxon>
        <taxon>Yersiniaceae</taxon>
        <taxon>Serratia</taxon>
    </lineage>
</organism>
<reference evidence="8 9" key="1">
    <citation type="submission" date="2018-12" db="EMBL/GenBank/DDBJ databases">
        <authorList>
            <consortium name="Pathogen Informatics"/>
        </authorList>
    </citation>
    <scope>NUCLEOTIDE SEQUENCE [LARGE SCALE GENOMIC DNA]</scope>
    <source>
        <strain evidence="8 9">NCTC9419</strain>
    </source>
</reference>
<gene>
    <name evidence="6" type="primary">napF</name>
    <name evidence="8" type="ORF">NCTC9419_00864</name>
</gene>
<proteinExistence type="inferred from homology"/>
<protein>
    <recommendedName>
        <fullName evidence="6">Ferredoxin-type protein NapF</fullName>
    </recommendedName>
</protein>
<dbReference type="GO" id="GO:0005737">
    <property type="term" value="C:cytoplasm"/>
    <property type="evidence" value="ECO:0007669"/>
    <property type="project" value="UniProtKB-SubCell"/>
</dbReference>
<comment type="similarity">
    <text evidence="6">Belongs to the NapF family.</text>
</comment>
<feature type="binding site" evidence="6">
    <location>
        <position position="46"/>
    </location>
    <ligand>
        <name>[4Fe-4S] cluster</name>
        <dbReference type="ChEBI" id="CHEBI:49883"/>
        <label>1</label>
    </ligand>
</feature>